<accession>A0A844FNY4</accession>
<evidence type="ECO:0000313" key="1">
    <source>
        <dbReference type="EMBL" id="MST79892.1"/>
    </source>
</evidence>
<dbReference type="RefSeq" id="WP_154486857.1">
    <property type="nucleotide sequence ID" value="NZ_VUMW01000012.1"/>
</dbReference>
<reference evidence="1 2" key="1">
    <citation type="submission" date="2019-08" db="EMBL/GenBank/DDBJ databases">
        <title>In-depth cultivation of the pig gut microbiome towards novel bacterial diversity and tailored functional studies.</title>
        <authorList>
            <person name="Wylensek D."/>
            <person name="Hitch T.C.A."/>
            <person name="Clavel T."/>
        </authorList>
    </citation>
    <scope>NUCLEOTIDE SEQUENCE [LARGE SCALE GENOMIC DNA]</scope>
    <source>
        <strain evidence="1 2">WCA-470BD-2E</strain>
    </source>
</reference>
<gene>
    <name evidence="1" type="ORF">FYJ61_05330</name>
</gene>
<dbReference type="EMBL" id="VUMW01000012">
    <property type="protein sequence ID" value="MST79892.1"/>
    <property type="molecule type" value="Genomic_DNA"/>
</dbReference>
<comment type="caution">
    <text evidence="1">The sequence shown here is derived from an EMBL/GenBank/DDBJ whole genome shotgun (WGS) entry which is preliminary data.</text>
</comment>
<evidence type="ECO:0000313" key="2">
    <source>
        <dbReference type="Proteomes" id="UP000452141"/>
    </source>
</evidence>
<name>A0A844FNY4_9LACO</name>
<dbReference type="Proteomes" id="UP000452141">
    <property type="component" value="Unassembled WGS sequence"/>
</dbReference>
<dbReference type="AlphaFoldDB" id="A0A844FNY4"/>
<sequence length="137" mass="15553">MSSGSNSHESSGKHETLTRLLSAIKAAANEERVRELYIRNVLSQSAPIEIPSFAKIKDQKKNGYNQVKYTWRADGYKYEVRWHTRTPGAPITEGNTWQVRRHKPGVGFGNNARPPVDEVLVKSATGKKWVPFEMWQA</sequence>
<organism evidence="1 2">
    <name type="scientific">Lactobacillus equicursoris</name>
    <dbReference type="NCBI Taxonomy" id="420645"/>
    <lineage>
        <taxon>Bacteria</taxon>
        <taxon>Bacillati</taxon>
        <taxon>Bacillota</taxon>
        <taxon>Bacilli</taxon>
        <taxon>Lactobacillales</taxon>
        <taxon>Lactobacillaceae</taxon>
        <taxon>Lactobacillus</taxon>
    </lineage>
</organism>
<proteinExistence type="predicted"/>
<protein>
    <submittedName>
        <fullName evidence="1">Uncharacterized protein</fullName>
    </submittedName>
</protein>